<evidence type="ECO:0000313" key="1">
    <source>
        <dbReference type="EMBL" id="ASV33528.1"/>
    </source>
</evidence>
<reference evidence="1" key="1">
    <citation type="submission" date="2017-08" db="EMBL/GenBank/DDBJ databases">
        <title>Genome sequence of Candidatus Hamiltonella defensa from Acyrthosiphon pisum strain MI47.</title>
        <authorList>
            <person name="Patel V.A."/>
            <person name="Chevignon G."/>
            <person name="Russell J.A."/>
            <person name="Oliver K.M."/>
        </authorList>
    </citation>
    <scope>NUCLEOTIDE SEQUENCE</scope>
    <source>
        <strain evidence="1">MI47</strain>
    </source>
</reference>
<dbReference type="Proteomes" id="UP000792865">
    <property type="component" value="Chromosome"/>
</dbReference>
<dbReference type="AlphaFoldDB" id="A0A4P2SNA5"/>
<organism evidence="1 2">
    <name type="scientific">Candidatus Williamhamiltonella defendens</name>
    <dbReference type="NCBI Taxonomy" id="138072"/>
    <lineage>
        <taxon>Bacteria</taxon>
        <taxon>Pseudomonadati</taxon>
        <taxon>Pseudomonadota</taxon>
        <taxon>Gammaproteobacteria</taxon>
        <taxon>Enterobacterales</taxon>
        <taxon>Enterobacteriaceae</taxon>
        <taxon>aphid secondary symbionts</taxon>
        <taxon>Candidatus Williamhamiltonella</taxon>
    </lineage>
</organism>
<protein>
    <submittedName>
        <fullName evidence="1">Uncharacterized protein</fullName>
    </submittedName>
</protein>
<evidence type="ECO:0000313" key="2">
    <source>
        <dbReference type="Proteomes" id="UP000792865"/>
    </source>
</evidence>
<sequence>MVQAYRAFSELPSTAEPKARQDLIVNGALSVAGATLNIGMAIAFAVGGQASLLAGPAGLIMGGGLVLGE</sequence>
<accession>A0A4P2SNA5</accession>
<dbReference type="EMBL" id="CP022932">
    <property type="protein sequence ID" value="ASV33528.1"/>
    <property type="molecule type" value="Genomic_DNA"/>
</dbReference>
<gene>
    <name evidence="1" type="ORF">CJJ18_05205</name>
</gene>
<name>A0A4P2SNA5_9ENTR</name>
<proteinExistence type="predicted"/>